<evidence type="ECO:0000256" key="4">
    <source>
        <dbReference type="ARBA" id="ARBA00022692"/>
    </source>
</evidence>
<name>A0AB39V6N1_9FUSO</name>
<dbReference type="PANTHER" id="PTHR35093">
    <property type="entry name" value="OUTER MEMBRANE PROTEIN NMB0088-RELATED"/>
    <property type="match status" value="1"/>
</dbReference>
<evidence type="ECO:0000256" key="1">
    <source>
        <dbReference type="ARBA" id="ARBA00004571"/>
    </source>
</evidence>
<evidence type="ECO:0000256" key="7">
    <source>
        <dbReference type="ARBA" id="ARBA00023237"/>
    </source>
</evidence>
<dbReference type="RefSeq" id="WP_369716895.1">
    <property type="nucleotide sequence ID" value="NZ_CP165647.1"/>
</dbReference>
<evidence type="ECO:0000256" key="2">
    <source>
        <dbReference type="ARBA" id="ARBA00008163"/>
    </source>
</evidence>
<dbReference type="InterPro" id="IPR005017">
    <property type="entry name" value="OMPP1/FadL/TodX"/>
</dbReference>
<keyword evidence="5 8" id="KW-0732">Signal</keyword>
<gene>
    <name evidence="9" type="ORF">AB8B28_03775</name>
</gene>
<reference evidence="9" key="1">
    <citation type="submission" date="2024-07" db="EMBL/GenBank/DDBJ databases">
        <authorList>
            <person name="Li X.-J."/>
            <person name="Wang X."/>
        </authorList>
    </citation>
    <scope>NUCLEOTIDE SEQUENCE</scope>
    <source>
        <strain evidence="9">HSP-536</strain>
    </source>
</reference>
<evidence type="ECO:0000313" key="9">
    <source>
        <dbReference type="EMBL" id="XDU62982.1"/>
    </source>
</evidence>
<feature type="chain" id="PRO_5044200474" evidence="8">
    <location>
        <begin position="19"/>
        <end position="430"/>
    </location>
</feature>
<dbReference type="GO" id="GO:0015483">
    <property type="term" value="F:long-chain fatty acid transporting porin activity"/>
    <property type="evidence" value="ECO:0007669"/>
    <property type="project" value="TreeGrafter"/>
</dbReference>
<dbReference type="KEGG" id="lala:AB8B28_03775"/>
<dbReference type="AlphaFoldDB" id="A0AB39V6N1"/>
<comment type="subcellular location">
    <subcellularLocation>
        <location evidence="1">Cell outer membrane</location>
        <topology evidence="1">Multi-pass membrane protein</topology>
    </subcellularLocation>
</comment>
<dbReference type="EMBL" id="CP165647">
    <property type="protein sequence ID" value="XDU62982.1"/>
    <property type="molecule type" value="Genomic_DNA"/>
</dbReference>
<dbReference type="GO" id="GO:0009279">
    <property type="term" value="C:cell outer membrane"/>
    <property type="evidence" value="ECO:0007669"/>
    <property type="project" value="UniProtKB-SubCell"/>
</dbReference>
<protein>
    <submittedName>
        <fullName evidence="9">OmpP1/FadL family transporter</fullName>
    </submittedName>
</protein>
<dbReference type="Gene3D" id="2.40.160.60">
    <property type="entry name" value="Outer membrane protein transport protein (OMPP1/FadL/TodX)"/>
    <property type="match status" value="1"/>
</dbReference>
<evidence type="ECO:0000256" key="3">
    <source>
        <dbReference type="ARBA" id="ARBA00022452"/>
    </source>
</evidence>
<sequence length="430" mass="47748">MKLKIAIISILTAIFANAASIDYLSNNSASYFQNPSQAGKISVEGVFYNPAGTAFVDDGTYVNLNMQNSMVEESMTLKGKKMKSHRYAGAPSFNILRKKDNYSIFGNLSVIAGGATLRYNNGVAGIELAGDTFNSLTGGRLGAKVVKNRFTGQNRYYQLMLGGAYKINDNFSIAGGLKYVYAHRKLDGEAEYGYNSAVGNAIGLSRNHLSMNSRRDADGFGGIIGLDYKPTDTLNFALKYETPVKLKFKSKAQENNKMIFRGMPLGISFFYPEYADGVHSRRDLPGVLALGVSKDINKWTLSGGYTHYFNRTAKMDRFKYDDGYEVNFGADYKINEKFTWHAGFNYANTGAKKESFSDVEFAINSQIYATGITYKPTDASEWKFGIAHVNYNSSNGKREKTSLPGIYIDKSKVKYDKSINVFTLGYTHKF</sequence>
<evidence type="ECO:0000256" key="5">
    <source>
        <dbReference type="ARBA" id="ARBA00022729"/>
    </source>
</evidence>
<keyword evidence="7" id="KW-0998">Cell outer membrane</keyword>
<dbReference type="SUPFAM" id="SSF56935">
    <property type="entry name" value="Porins"/>
    <property type="match status" value="1"/>
</dbReference>
<dbReference type="Pfam" id="PF03349">
    <property type="entry name" value="Toluene_X"/>
    <property type="match status" value="1"/>
</dbReference>
<evidence type="ECO:0000256" key="6">
    <source>
        <dbReference type="ARBA" id="ARBA00023136"/>
    </source>
</evidence>
<accession>A0AB39V6N1</accession>
<keyword evidence="4" id="KW-0812">Transmembrane</keyword>
<feature type="signal peptide" evidence="8">
    <location>
        <begin position="1"/>
        <end position="18"/>
    </location>
</feature>
<proteinExistence type="inferred from homology"/>
<organism evidence="9">
    <name type="scientific">Leptotrichia alba</name>
    <dbReference type="NCBI Taxonomy" id="3239304"/>
    <lineage>
        <taxon>Bacteria</taxon>
        <taxon>Fusobacteriati</taxon>
        <taxon>Fusobacteriota</taxon>
        <taxon>Fusobacteriia</taxon>
        <taxon>Fusobacteriales</taxon>
        <taxon>Leptotrichiaceae</taxon>
        <taxon>Leptotrichia</taxon>
    </lineage>
</organism>
<keyword evidence="3" id="KW-1134">Transmembrane beta strand</keyword>
<evidence type="ECO:0000256" key="8">
    <source>
        <dbReference type="SAM" id="SignalP"/>
    </source>
</evidence>
<keyword evidence="6" id="KW-0472">Membrane</keyword>
<dbReference type="PANTHER" id="PTHR35093:SF8">
    <property type="entry name" value="OUTER MEMBRANE PROTEIN NMB0088-RELATED"/>
    <property type="match status" value="1"/>
</dbReference>
<comment type="similarity">
    <text evidence="2">Belongs to the OmpP1/FadL family.</text>
</comment>